<evidence type="ECO:0000313" key="1">
    <source>
        <dbReference type="EMBL" id="ADP77713.1"/>
    </source>
</evidence>
<keyword evidence="2" id="KW-1185">Reference proteome</keyword>
<dbReference type="HOGENOM" id="CLU_085609_0_0_2"/>
<dbReference type="EMBL" id="CP002278">
    <property type="protein sequence ID" value="ADP77713.1"/>
    <property type="molecule type" value="Genomic_DNA"/>
</dbReference>
<accession>E3GZI1</accession>
<gene>
    <name evidence="1" type="ordered locus">Mfer_0915</name>
</gene>
<organism evidence="1 2">
    <name type="scientific">Methanothermus fervidus (strain ATCC 43054 / DSM 2088 / JCM 10308 / V24 S)</name>
    <dbReference type="NCBI Taxonomy" id="523846"/>
    <lineage>
        <taxon>Archaea</taxon>
        <taxon>Methanobacteriati</taxon>
        <taxon>Methanobacteriota</taxon>
        <taxon>Methanomada group</taxon>
        <taxon>Methanobacteria</taxon>
        <taxon>Methanobacteriales</taxon>
        <taxon>Methanothermaceae</taxon>
        <taxon>Methanothermus</taxon>
    </lineage>
</organism>
<evidence type="ECO:0000313" key="2">
    <source>
        <dbReference type="Proteomes" id="UP000002315"/>
    </source>
</evidence>
<dbReference type="STRING" id="523846.Mfer_0915"/>
<sequence>MIEDKIKLLRKAAQVSTTESAENVWCVIVGNKEVIDTIVYEVMSLKENVKILLKRKMKLNELFITRKFNLMVLYGEESQIRELSLICKEIGGLALKIAPYHVKNNSNLVLIVGLLPHVKKYIGKLEDKNIKFSIILREETSSFIDTDVRLLKYLPNFVKDILDPLFKVTDVLVSTILLSIDKKDFEKIDEIKSKDVFVLKFREIMGEK</sequence>
<dbReference type="OrthoDB" id="73903at2157"/>
<reference evidence="1 2" key="1">
    <citation type="journal article" date="2010" name="Stand. Genomic Sci.">
        <title>Complete genome sequence of Methanothermus fervidus type strain (V24S).</title>
        <authorList>
            <person name="Anderson I."/>
            <person name="Djao O.D."/>
            <person name="Misra M."/>
            <person name="Chertkov O."/>
            <person name="Nolan M."/>
            <person name="Lucas S."/>
            <person name="Lapidus A."/>
            <person name="Del Rio T.G."/>
            <person name="Tice H."/>
            <person name="Cheng J.F."/>
            <person name="Tapia R."/>
            <person name="Han C."/>
            <person name="Goodwin L."/>
            <person name="Pitluck S."/>
            <person name="Liolios K."/>
            <person name="Ivanova N."/>
            <person name="Mavromatis K."/>
            <person name="Mikhailova N."/>
            <person name="Pati A."/>
            <person name="Brambilla E."/>
            <person name="Chen A."/>
            <person name="Palaniappan K."/>
            <person name="Land M."/>
            <person name="Hauser L."/>
            <person name="Chang Y.J."/>
            <person name="Jeffries C.D."/>
            <person name="Sikorski J."/>
            <person name="Spring S."/>
            <person name="Rohde M."/>
            <person name="Eichinger K."/>
            <person name="Huber H."/>
            <person name="Wirth R."/>
            <person name="Goker M."/>
            <person name="Detter J.C."/>
            <person name="Woyke T."/>
            <person name="Bristow J."/>
            <person name="Eisen J.A."/>
            <person name="Markowitz V."/>
            <person name="Hugenholtz P."/>
            <person name="Klenk H.P."/>
            <person name="Kyrpides N.C."/>
        </authorList>
    </citation>
    <scope>NUCLEOTIDE SEQUENCE [LARGE SCALE GENOMIC DNA]</scope>
    <source>
        <strain evidence="2">ATCC 43054 / DSM 2088 / JCM 10308 / V24 S</strain>
    </source>
</reference>
<name>E3GZI1_METFV</name>
<protein>
    <submittedName>
        <fullName evidence="1">Uncharacterized protein</fullName>
    </submittedName>
</protein>
<dbReference type="AlphaFoldDB" id="E3GZI1"/>
<dbReference type="KEGG" id="mfv:Mfer_0915"/>
<proteinExistence type="predicted"/>
<dbReference type="Proteomes" id="UP000002315">
    <property type="component" value="Chromosome"/>
</dbReference>